<organism evidence="12 13">
    <name type="scientific">Proteiniclasticum sediminis</name>
    <dbReference type="NCBI Taxonomy" id="2804028"/>
    <lineage>
        <taxon>Bacteria</taxon>
        <taxon>Bacillati</taxon>
        <taxon>Bacillota</taxon>
        <taxon>Clostridia</taxon>
        <taxon>Eubacteriales</taxon>
        <taxon>Clostridiaceae</taxon>
        <taxon>Proteiniclasticum</taxon>
    </lineage>
</organism>
<dbReference type="GO" id="GO:0019288">
    <property type="term" value="P:isopentenyl diphosphate biosynthetic process, methylerythritol 4-phosphate pathway"/>
    <property type="evidence" value="ECO:0007669"/>
    <property type="project" value="UniProtKB-UniRule"/>
</dbReference>
<dbReference type="NCBIfam" id="TIGR00154">
    <property type="entry name" value="ispE"/>
    <property type="match status" value="1"/>
</dbReference>
<dbReference type="InterPro" id="IPR013750">
    <property type="entry name" value="GHMP_kinase_C_dom"/>
</dbReference>
<evidence type="ECO:0000259" key="11">
    <source>
        <dbReference type="Pfam" id="PF08544"/>
    </source>
</evidence>
<evidence type="ECO:0000256" key="1">
    <source>
        <dbReference type="ARBA" id="ARBA00009684"/>
    </source>
</evidence>
<evidence type="ECO:0000256" key="8">
    <source>
        <dbReference type="ARBA" id="ARBA00032554"/>
    </source>
</evidence>
<dbReference type="RefSeq" id="WP_211802035.1">
    <property type="nucleotide sequence ID" value="NZ_JAGSCS010000013.1"/>
</dbReference>
<feature type="domain" description="GHMP kinase N-terminal" evidence="10">
    <location>
        <begin position="63"/>
        <end position="141"/>
    </location>
</feature>
<comment type="function">
    <text evidence="9">Catalyzes the phosphorylation of the position 2 hydroxy group of 4-diphosphocytidyl-2C-methyl-D-erythritol.</text>
</comment>
<dbReference type="Gene3D" id="3.30.230.10">
    <property type="match status" value="1"/>
</dbReference>
<gene>
    <name evidence="9" type="primary">ispE</name>
    <name evidence="12" type="ORF">KCG48_10175</name>
</gene>
<name>A0A941HRX3_9CLOT</name>
<dbReference type="GO" id="GO:0005524">
    <property type="term" value="F:ATP binding"/>
    <property type="evidence" value="ECO:0007669"/>
    <property type="project" value="UniProtKB-UniRule"/>
</dbReference>
<evidence type="ECO:0000256" key="6">
    <source>
        <dbReference type="ARBA" id="ARBA00022777"/>
    </source>
</evidence>
<keyword evidence="13" id="KW-1185">Reference proteome</keyword>
<evidence type="ECO:0000259" key="10">
    <source>
        <dbReference type="Pfam" id="PF00288"/>
    </source>
</evidence>
<dbReference type="SUPFAM" id="SSF55060">
    <property type="entry name" value="GHMP Kinase, C-terminal domain"/>
    <property type="match status" value="1"/>
</dbReference>
<evidence type="ECO:0000256" key="4">
    <source>
        <dbReference type="ARBA" id="ARBA00022679"/>
    </source>
</evidence>
<dbReference type="AlphaFoldDB" id="A0A941HRX3"/>
<dbReference type="InterPro" id="IPR036554">
    <property type="entry name" value="GHMP_kinase_C_sf"/>
</dbReference>
<evidence type="ECO:0000313" key="13">
    <source>
        <dbReference type="Proteomes" id="UP000675379"/>
    </source>
</evidence>
<protein>
    <recommendedName>
        <fullName evidence="3 9">4-diphosphocytidyl-2-C-methyl-D-erythritol kinase</fullName>
        <shortName evidence="9">CMK</shortName>
        <ecNumber evidence="2 9">2.7.1.148</ecNumber>
    </recommendedName>
    <alternativeName>
        <fullName evidence="8 9">4-(cytidine-5'-diphospho)-2-C-methyl-D-erythritol kinase</fullName>
    </alternativeName>
</protein>
<dbReference type="SUPFAM" id="SSF54211">
    <property type="entry name" value="Ribosomal protein S5 domain 2-like"/>
    <property type="match status" value="1"/>
</dbReference>
<comment type="pathway">
    <text evidence="9">Isoprenoid biosynthesis; isopentenyl diphosphate biosynthesis via DXP pathway; isopentenyl diphosphate from 1-deoxy-D-xylulose 5-phosphate: step 3/6.</text>
</comment>
<feature type="active site" evidence="9">
    <location>
        <position position="8"/>
    </location>
</feature>
<dbReference type="PIRSF" id="PIRSF010376">
    <property type="entry name" value="IspE"/>
    <property type="match status" value="1"/>
</dbReference>
<keyword evidence="6 9" id="KW-0418">Kinase</keyword>
<dbReference type="Pfam" id="PF00288">
    <property type="entry name" value="GHMP_kinases_N"/>
    <property type="match status" value="1"/>
</dbReference>
<keyword evidence="9" id="KW-0414">Isoprene biosynthesis</keyword>
<reference evidence="12" key="1">
    <citation type="submission" date="2021-04" db="EMBL/GenBank/DDBJ databases">
        <title>Proteiniclasticum sedimins sp. nov., an obligate anaerobic bacterium isolated from anaerobic sludge.</title>
        <authorList>
            <person name="Liu J."/>
        </authorList>
    </citation>
    <scope>NUCLEOTIDE SEQUENCE</scope>
    <source>
        <strain evidence="12">BAD-10</strain>
    </source>
</reference>
<evidence type="ECO:0000256" key="5">
    <source>
        <dbReference type="ARBA" id="ARBA00022741"/>
    </source>
</evidence>
<dbReference type="InterPro" id="IPR006204">
    <property type="entry name" value="GHMP_kinase_N_dom"/>
</dbReference>
<feature type="domain" description="GHMP kinase C-terminal" evidence="11">
    <location>
        <begin position="195"/>
        <end position="272"/>
    </location>
</feature>
<sequence>MRLEAHAKINLSLDIVGKREDGYHLLSMVMQSVELHDIIELLPLPEGIVLECDKEYVPLDERNIAYKAARLIQETCGVKEGVKIRITKRIPVAAGLAGGSADAAAVLKGMNTLFSLGRSEEELMALGLKIGADVPFCLRGGTCLCEGIGEKVTSLKPFNDYIVLLVKPPFGVSTKDAYGSFDLSLIKKHVETDKLMAAMESGDLKNMGYAMRNLLENVVLRKHPMLKNLKQTLLRYGAEVSLMSGSGPTVYGIFTDLQAAQNAAKALDKNGNEVILTRTMA</sequence>
<dbReference type="EC" id="2.7.1.148" evidence="2 9"/>
<dbReference type="HAMAP" id="MF_00061">
    <property type="entry name" value="IspE"/>
    <property type="match status" value="1"/>
</dbReference>
<dbReference type="InterPro" id="IPR004424">
    <property type="entry name" value="IspE"/>
</dbReference>
<dbReference type="GO" id="GO:0016114">
    <property type="term" value="P:terpenoid biosynthetic process"/>
    <property type="evidence" value="ECO:0007669"/>
    <property type="project" value="UniProtKB-UniRule"/>
</dbReference>
<comment type="catalytic activity">
    <reaction evidence="9">
        <text>4-CDP-2-C-methyl-D-erythritol + ATP = 4-CDP-2-C-methyl-D-erythritol 2-phosphate + ADP + H(+)</text>
        <dbReference type="Rhea" id="RHEA:18437"/>
        <dbReference type="ChEBI" id="CHEBI:15378"/>
        <dbReference type="ChEBI" id="CHEBI:30616"/>
        <dbReference type="ChEBI" id="CHEBI:57823"/>
        <dbReference type="ChEBI" id="CHEBI:57919"/>
        <dbReference type="ChEBI" id="CHEBI:456216"/>
        <dbReference type="EC" id="2.7.1.148"/>
    </reaction>
</comment>
<dbReference type="EMBL" id="JAGSCS010000013">
    <property type="protein sequence ID" value="MBR0576702.1"/>
    <property type="molecule type" value="Genomic_DNA"/>
</dbReference>
<dbReference type="GO" id="GO:0050515">
    <property type="term" value="F:4-(cytidine 5'-diphospho)-2-C-methyl-D-erythritol kinase activity"/>
    <property type="evidence" value="ECO:0007669"/>
    <property type="project" value="UniProtKB-UniRule"/>
</dbReference>
<feature type="active site" evidence="9">
    <location>
        <position position="133"/>
    </location>
</feature>
<keyword evidence="7 9" id="KW-0067">ATP-binding</keyword>
<keyword evidence="5 9" id="KW-0547">Nucleotide-binding</keyword>
<dbReference type="Proteomes" id="UP000675379">
    <property type="component" value="Unassembled WGS sequence"/>
</dbReference>
<dbReference type="Pfam" id="PF08544">
    <property type="entry name" value="GHMP_kinases_C"/>
    <property type="match status" value="1"/>
</dbReference>
<keyword evidence="4 9" id="KW-0808">Transferase</keyword>
<evidence type="ECO:0000256" key="9">
    <source>
        <dbReference type="HAMAP-Rule" id="MF_00061"/>
    </source>
</evidence>
<evidence type="ECO:0000256" key="3">
    <source>
        <dbReference type="ARBA" id="ARBA00017473"/>
    </source>
</evidence>
<dbReference type="PANTHER" id="PTHR43527">
    <property type="entry name" value="4-DIPHOSPHOCYTIDYL-2-C-METHYL-D-ERYTHRITOL KINASE, CHLOROPLASTIC"/>
    <property type="match status" value="1"/>
</dbReference>
<comment type="caution">
    <text evidence="12">The sequence shown here is derived from an EMBL/GenBank/DDBJ whole genome shotgun (WGS) entry which is preliminary data.</text>
</comment>
<proteinExistence type="inferred from homology"/>
<comment type="similarity">
    <text evidence="1 9">Belongs to the GHMP kinase family. IspE subfamily.</text>
</comment>
<evidence type="ECO:0000313" key="12">
    <source>
        <dbReference type="EMBL" id="MBR0576702.1"/>
    </source>
</evidence>
<dbReference type="InterPro" id="IPR014721">
    <property type="entry name" value="Ribsml_uS5_D2-typ_fold_subgr"/>
</dbReference>
<dbReference type="PANTHER" id="PTHR43527:SF2">
    <property type="entry name" value="4-DIPHOSPHOCYTIDYL-2-C-METHYL-D-ERYTHRITOL KINASE, CHLOROPLASTIC"/>
    <property type="match status" value="1"/>
</dbReference>
<dbReference type="Gene3D" id="3.30.70.890">
    <property type="entry name" value="GHMP kinase, C-terminal domain"/>
    <property type="match status" value="1"/>
</dbReference>
<evidence type="ECO:0000256" key="2">
    <source>
        <dbReference type="ARBA" id="ARBA00012052"/>
    </source>
</evidence>
<dbReference type="InterPro" id="IPR020568">
    <property type="entry name" value="Ribosomal_Su5_D2-typ_SF"/>
</dbReference>
<evidence type="ECO:0000256" key="7">
    <source>
        <dbReference type="ARBA" id="ARBA00022840"/>
    </source>
</evidence>
<feature type="binding site" evidence="9">
    <location>
        <begin position="91"/>
        <end position="101"/>
    </location>
    <ligand>
        <name>ATP</name>
        <dbReference type="ChEBI" id="CHEBI:30616"/>
    </ligand>
</feature>
<accession>A0A941HRX3</accession>